<dbReference type="InterPro" id="IPR018060">
    <property type="entry name" value="HTH_AraC"/>
</dbReference>
<evidence type="ECO:0000256" key="2">
    <source>
        <dbReference type="ARBA" id="ARBA00023125"/>
    </source>
</evidence>
<keyword evidence="2" id="KW-0238">DNA-binding</keyword>
<reference evidence="5" key="2">
    <citation type="submission" date="2020-09" db="EMBL/GenBank/DDBJ databases">
        <authorList>
            <person name="Sun Q."/>
            <person name="Zhou Y."/>
        </authorList>
    </citation>
    <scope>NUCLEOTIDE SEQUENCE</scope>
    <source>
        <strain evidence="5">CGMCC 1.15725</strain>
    </source>
</reference>
<dbReference type="EMBL" id="BMJQ01000002">
    <property type="protein sequence ID" value="GGF05520.1"/>
    <property type="molecule type" value="Genomic_DNA"/>
</dbReference>
<keyword evidence="1" id="KW-0805">Transcription regulation</keyword>
<feature type="domain" description="HTH araC/xylS-type" evidence="4">
    <location>
        <begin position="211"/>
        <end position="309"/>
    </location>
</feature>
<dbReference type="Pfam" id="PF12833">
    <property type="entry name" value="HTH_18"/>
    <property type="match status" value="1"/>
</dbReference>
<dbReference type="GO" id="GO:0003700">
    <property type="term" value="F:DNA-binding transcription factor activity"/>
    <property type="evidence" value="ECO:0007669"/>
    <property type="project" value="InterPro"/>
</dbReference>
<evidence type="ECO:0000256" key="3">
    <source>
        <dbReference type="ARBA" id="ARBA00023163"/>
    </source>
</evidence>
<dbReference type="PANTHER" id="PTHR46796">
    <property type="entry name" value="HTH-TYPE TRANSCRIPTIONAL ACTIVATOR RHAS-RELATED"/>
    <property type="match status" value="1"/>
</dbReference>
<dbReference type="PROSITE" id="PS01124">
    <property type="entry name" value="HTH_ARAC_FAMILY_2"/>
    <property type="match status" value="1"/>
</dbReference>
<name>A0A8J2YQL9_9PROT</name>
<dbReference type="RefSeq" id="WP_229743476.1">
    <property type="nucleotide sequence ID" value="NZ_BMJQ01000002.1"/>
</dbReference>
<protein>
    <submittedName>
        <fullName evidence="5">Transcriptional regulator</fullName>
    </submittedName>
</protein>
<sequence>MDWLSRLLELVPVRGRLDLRCFYGAPWRIEQGPGAPGEIPYHAVLGGSAVLEDPAGGRPRRLTAGDILLLPRNPRHVLHDGGGGPPMPAEARVRLNVTFSENAGTGDRLDMLCGHFMLSPPHDRLVSDHLPPQLVVRAADHSAATAPPGAGAQLAGLVSLLRIESAIESLGSRAMLNALSTAMFALTLRLASEADTAPTGLLALAGHPRLAPALTALFQNPGHPWSLPELARLCHMSRATFARHFQESLGRSAAELLTDIRMTLAANLLRHGTTAVGAVADAAGYQSEAAFQRAFKQHMGVTPAQWRRSAPAADGEL</sequence>
<dbReference type="InterPro" id="IPR018062">
    <property type="entry name" value="HTH_AraC-typ_CS"/>
</dbReference>
<dbReference type="PANTHER" id="PTHR46796:SF7">
    <property type="entry name" value="ARAC FAMILY TRANSCRIPTIONAL REGULATOR"/>
    <property type="match status" value="1"/>
</dbReference>
<dbReference type="AlphaFoldDB" id="A0A8J2YQL9"/>
<dbReference type="Gene3D" id="1.10.10.60">
    <property type="entry name" value="Homeodomain-like"/>
    <property type="match status" value="1"/>
</dbReference>
<dbReference type="Proteomes" id="UP000646365">
    <property type="component" value="Unassembled WGS sequence"/>
</dbReference>
<proteinExistence type="predicted"/>
<keyword evidence="6" id="KW-1185">Reference proteome</keyword>
<reference evidence="5" key="1">
    <citation type="journal article" date="2014" name="Int. J. Syst. Evol. Microbiol.">
        <title>Complete genome sequence of Corynebacterium casei LMG S-19264T (=DSM 44701T), isolated from a smear-ripened cheese.</title>
        <authorList>
            <consortium name="US DOE Joint Genome Institute (JGI-PGF)"/>
            <person name="Walter F."/>
            <person name="Albersmeier A."/>
            <person name="Kalinowski J."/>
            <person name="Ruckert C."/>
        </authorList>
    </citation>
    <scope>NUCLEOTIDE SEQUENCE</scope>
    <source>
        <strain evidence="5">CGMCC 1.15725</strain>
    </source>
</reference>
<dbReference type="PRINTS" id="PR00032">
    <property type="entry name" value="HTHARAC"/>
</dbReference>
<comment type="caution">
    <text evidence="5">The sequence shown here is derived from an EMBL/GenBank/DDBJ whole genome shotgun (WGS) entry which is preliminary data.</text>
</comment>
<evidence type="ECO:0000256" key="1">
    <source>
        <dbReference type="ARBA" id="ARBA00023015"/>
    </source>
</evidence>
<dbReference type="CDD" id="cd06995">
    <property type="entry name" value="cupin_YkgD-like_N"/>
    <property type="match status" value="1"/>
</dbReference>
<gene>
    <name evidence="5" type="ORF">GCM10011611_08790</name>
</gene>
<dbReference type="PROSITE" id="PS00041">
    <property type="entry name" value="HTH_ARAC_FAMILY_1"/>
    <property type="match status" value="1"/>
</dbReference>
<organism evidence="5 6">
    <name type="scientific">Aliidongia dinghuensis</name>
    <dbReference type="NCBI Taxonomy" id="1867774"/>
    <lineage>
        <taxon>Bacteria</taxon>
        <taxon>Pseudomonadati</taxon>
        <taxon>Pseudomonadota</taxon>
        <taxon>Alphaproteobacteria</taxon>
        <taxon>Rhodospirillales</taxon>
        <taxon>Dongiaceae</taxon>
        <taxon>Aliidongia</taxon>
    </lineage>
</organism>
<accession>A0A8J2YQL9</accession>
<evidence type="ECO:0000313" key="5">
    <source>
        <dbReference type="EMBL" id="GGF05520.1"/>
    </source>
</evidence>
<dbReference type="InterPro" id="IPR050204">
    <property type="entry name" value="AraC_XylS_family_regulators"/>
</dbReference>
<dbReference type="GO" id="GO:0043565">
    <property type="term" value="F:sequence-specific DNA binding"/>
    <property type="evidence" value="ECO:0007669"/>
    <property type="project" value="InterPro"/>
</dbReference>
<keyword evidence="3" id="KW-0804">Transcription</keyword>
<dbReference type="InterPro" id="IPR032783">
    <property type="entry name" value="AraC_lig"/>
</dbReference>
<evidence type="ECO:0000259" key="4">
    <source>
        <dbReference type="PROSITE" id="PS01124"/>
    </source>
</evidence>
<dbReference type="InterPro" id="IPR009057">
    <property type="entry name" value="Homeodomain-like_sf"/>
</dbReference>
<dbReference type="SMART" id="SM00342">
    <property type="entry name" value="HTH_ARAC"/>
    <property type="match status" value="1"/>
</dbReference>
<dbReference type="SUPFAM" id="SSF46689">
    <property type="entry name" value="Homeodomain-like"/>
    <property type="match status" value="2"/>
</dbReference>
<dbReference type="Pfam" id="PF12852">
    <property type="entry name" value="Cupin_6"/>
    <property type="match status" value="1"/>
</dbReference>
<dbReference type="InterPro" id="IPR020449">
    <property type="entry name" value="Tscrpt_reg_AraC-type_HTH"/>
</dbReference>
<evidence type="ECO:0000313" key="6">
    <source>
        <dbReference type="Proteomes" id="UP000646365"/>
    </source>
</evidence>